<organism evidence="1 2">
    <name type="scientific">Lupinus albus</name>
    <name type="common">White lupine</name>
    <name type="synonym">Lupinus termis</name>
    <dbReference type="NCBI Taxonomy" id="3870"/>
    <lineage>
        <taxon>Eukaryota</taxon>
        <taxon>Viridiplantae</taxon>
        <taxon>Streptophyta</taxon>
        <taxon>Embryophyta</taxon>
        <taxon>Tracheophyta</taxon>
        <taxon>Spermatophyta</taxon>
        <taxon>Magnoliopsida</taxon>
        <taxon>eudicotyledons</taxon>
        <taxon>Gunneridae</taxon>
        <taxon>Pentapetalae</taxon>
        <taxon>rosids</taxon>
        <taxon>fabids</taxon>
        <taxon>Fabales</taxon>
        <taxon>Fabaceae</taxon>
        <taxon>Papilionoideae</taxon>
        <taxon>50 kb inversion clade</taxon>
        <taxon>genistoids sensu lato</taxon>
        <taxon>core genistoids</taxon>
        <taxon>Genisteae</taxon>
        <taxon>Lupinus</taxon>
    </lineage>
</organism>
<dbReference type="OrthoDB" id="1648927at2759"/>
<evidence type="ECO:0000313" key="1">
    <source>
        <dbReference type="EMBL" id="KAE9594360.1"/>
    </source>
</evidence>
<proteinExistence type="predicted"/>
<name>A0A6A4NYX4_LUPAL</name>
<evidence type="ECO:0000313" key="2">
    <source>
        <dbReference type="Proteomes" id="UP000447434"/>
    </source>
</evidence>
<reference evidence="2" key="1">
    <citation type="journal article" date="2020" name="Nat. Commun.">
        <title>Genome sequence of the cluster root forming white lupin.</title>
        <authorList>
            <person name="Hufnagel B."/>
            <person name="Marques A."/>
            <person name="Soriano A."/>
            <person name="Marques L."/>
            <person name="Divol F."/>
            <person name="Doumas P."/>
            <person name="Sallet E."/>
            <person name="Mancinotti D."/>
            <person name="Carrere S."/>
            <person name="Marande W."/>
            <person name="Arribat S."/>
            <person name="Keller J."/>
            <person name="Huneau C."/>
            <person name="Blein T."/>
            <person name="Aime D."/>
            <person name="Laguerre M."/>
            <person name="Taylor J."/>
            <person name="Schubert V."/>
            <person name="Nelson M."/>
            <person name="Geu-Flores F."/>
            <person name="Crespi M."/>
            <person name="Gallardo-Guerrero K."/>
            <person name="Delaux P.-M."/>
            <person name="Salse J."/>
            <person name="Berges H."/>
            <person name="Guyot R."/>
            <person name="Gouzy J."/>
            <person name="Peret B."/>
        </authorList>
    </citation>
    <scope>NUCLEOTIDE SEQUENCE [LARGE SCALE GENOMIC DNA]</scope>
    <source>
        <strain evidence="2">cv. Amiga</strain>
    </source>
</reference>
<dbReference type="Proteomes" id="UP000447434">
    <property type="component" value="Chromosome 18"/>
</dbReference>
<dbReference type="EMBL" id="WOCE01000018">
    <property type="protein sequence ID" value="KAE9594360.1"/>
    <property type="molecule type" value="Genomic_DNA"/>
</dbReference>
<keyword evidence="2" id="KW-1185">Reference proteome</keyword>
<comment type="caution">
    <text evidence="1">The sequence shown here is derived from an EMBL/GenBank/DDBJ whole genome shotgun (WGS) entry which is preliminary data.</text>
</comment>
<gene>
    <name evidence="1" type="ORF">Lalb_Chr18g0052971</name>
</gene>
<accession>A0A6A4NYX4</accession>
<protein>
    <submittedName>
        <fullName evidence="1">Uncharacterized protein</fullName>
    </submittedName>
</protein>
<dbReference type="AlphaFoldDB" id="A0A6A4NYX4"/>
<sequence>MGPFILSLINPSFSPSISSLHLSLSLSCFISDFTNKKKKQLSFRLDFKFQTTIPMVQEGGNGSPKSSLVTPYEEALDALSSLITKDFENEDYPCSWYQKEDFRLSDSFEFTV</sequence>